<comment type="caution">
    <text evidence="3">The sequence shown here is derived from an EMBL/GenBank/DDBJ whole genome shotgun (WGS) entry which is preliminary data.</text>
</comment>
<evidence type="ECO:0000256" key="1">
    <source>
        <dbReference type="SAM" id="SignalP"/>
    </source>
</evidence>
<dbReference type="RefSeq" id="WP_345113131.1">
    <property type="nucleotide sequence ID" value="NZ_BAABDH010000037.1"/>
</dbReference>
<evidence type="ECO:0000313" key="4">
    <source>
        <dbReference type="Proteomes" id="UP001499909"/>
    </source>
</evidence>
<name>A0ABP7N415_9BACT</name>
<evidence type="ECO:0000313" key="3">
    <source>
        <dbReference type="EMBL" id="GAA3935974.1"/>
    </source>
</evidence>
<reference evidence="4" key="1">
    <citation type="journal article" date="2019" name="Int. J. Syst. Evol. Microbiol.">
        <title>The Global Catalogue of Microorganisms (GCM) 10K type strain sequencing project: providing services to taxonomists for standard genome sequencing and annotation.</title>
        <authorList>
            <consortium name="The Broad Institute Genomics Platform"/>
            <consortium name="The Broad Institute Genome Sequencing Center for Infectious Disease"/>
            <person name="Wu L."/>
            <person name="Ma J."/>
        </authorList>
    </citation>
    <scope>NUCLEOTIDE SEQUENCE [LARGE SCALE GENOMIC DNA]</scope>
    <source>
        <strain evidence="4">JCM 17214</strain>
    </source>
</reference>
<dbReference type="EMBL" id="BAABDH010000037">
    <property type="protein sequence ID" value="GAA3935974.1"/>
    <property type="molecule type" value="Genomic_DNA"/>
</dbReference>
<dbReference type="SUPFAM" id="SSF54001">
    <property type="entry name" value="Cysteine proteinases"/>
    <property type="match status" value="1"/>
</dbReference>
<feature type="domain" description="Transglutaminase-like" evidence="2">
    <location>
        <begin position="66"/>
        <end position="172"/>
    </location>
</feature>
<organism evidence="3 4">
    <name type="scientific">Hymenobacter algoricola</name>
    <dbReference type="NCBI Taxonomy" id="486267"/>
    <lineage>
        <taxon>Bacteria</taxon>
        <taxon>Pseudomonadati</taxon>
        <taxon>Bacteroidota</taxon>
        <taxon>Cytophagia</taxon>
        <taxon>Cytophagales</taxon>
        <taxon>Hymenobacteraceae</taxon>
        <taxon>Hymenobacter</taxon>
    </lineage>
</organism>
<dbReference type="Pfam" id="PF01841">
    <property type="entry name" value="Transglut_core"/>
    <property type="match status" value="1"/>
</dbReference>
<accession>A0ABP7N415</accession>
<dbReference type="Gene3D" id="3.10.620.30">
    <property type="match status" value="1"/>
</dbReference>
<dbReference type="InterPro" id="IPR038765">
    <property type="entry name" value="Papain-like_cys_pep_sf"/>
</dbReference>
<keyword evidence="1" id="KW-0732">Signal</keyword>
<keyword evidence="4" id="KW-1185">Reference proteome</keyword>
<evidence type="ECO:0000259" key="2">
    <source>
        <dbReference type="Pfam" id="PF01841"/>
    </source>
</evidence>
<protein>
    <recommendedName>
        <fullName evidence="2">Transglutaminase-like domain-containing protein</fullName>
    </recommendedName>
</protein>
<sequence length="285" mass="31723">MEFHFFTKSVAFTLLCLLSLQQAATAQGRLKPLEFDKSADPTTYSFQRSTPDEPYLVNLYTSYALEDVVAGKETDLAKVQAVCTWVHNRWVHDGRGQAKKADPISILHDADMGQQFQCVEYSIVVVGTLTALGIPARPLYLKTADVETRREGAGHAVAEAWLRDQQKWVMVDGQWDVVPMLNDTPLNAVELQAALVNKTPGLHVVTSSNTKAKAYFSWVSDYLYYFDTVLDTRFGVKTSPSGLMLVPKGAKNPTIFQHGKAISRMRYTHSVGTFYQPVPSLTALN</sequence>
<dbReference type="InterPro" id="IPR002931">
    <property type="entry name" value="Transglutaminase-like"/>
</dbReference>
<feature type="signal peptide" evidence="1">
    <location>
        <begin position="1"/>
        <end position="26"/>
    </location>
</feature>
<gene>
    <name evidence="3" type="ORF">GCM10022406_20320</name>
</gene>
<proteinExistence type="predicted"/>
<feature type="chain" id="PRO_5047397921" description="Transglutaminase-like domain-containing protein" evidence="1">
    <location>
        <begin position="27"/>
        <end position="285"/>
    </location>
</feature>
<dbReference type="Proteomes" id="UP001499909">
    <property type="component" value="Unassembled WGS sequence"/>
</dbReference>